<evidence type="ECO:0000313" key="13">
    <source>
        <dbReference type="Proteomes" id="UP000617340"/>
    </source>
</evidence>
<proteinExistence type="inferred from homology"/>
<dbReference type="GO" id="GO:0015986">
    <property type="term" value="P:proton motive force-driven ATP synthesis"/>
    <property type="evidence" value="ECO:0007669"/>
    <property type="project" value="InterPro"/>
</dbReference>
<evidence type="ECO:0000256" key="1">
    <source>
        <dbReference type="ARBA" id="ARBA00004273"/>
    </source>
</evidence>
<name>A0A834J6F8_VESGE</name>
<evidence type="ECO:0000313" key="12">
    <source>
        <dbReference type="EMBL" id="KAF7382568.1"/>
    </source>
</evidence>
<evidence type="ECO:0000256" key="10">
    <source>
        <dbReference type="ARBA" id="ARBA00023310"/>
    </source>
</evidence>
<evidence type="ECO:0000256" key="5">
    <source>
        <dbReference type="ARBA" id="ARBA00022781"/>
    </source>
</evidence>
<dbReference type="EMBL" id="JACSDZ010000020">
    <property type="protein sequence ID" value="KAF7382568.1"/>
    <property type="molecule type" value="Genomic_DNA"/>
</dbReference>
<protein>
    <recommendedName>
        <fullName evidence="11">ATP synthase F(0) complex subunit e, mitochondrial</fullName>
    </recommendedName>
</protein>
<organism evidence="12 13">
    <name type="scientific">Vespula germanica</name>
    <name type="common">German yellow jacket</name>
    <name type="synonym">Paravespula germanica</name>
    <dbReference type="NCBI Taxonomy" id="30212"/>
    <lineage>
        <taxon>Eukaryota</taxon>
        <taxon>Metazoa</taxon>
        <taxon>Ecdysozoa</taxon>
        <taxon>Arthropoda</taxon>
        <taxon>Hexapoda</taxon>
        <taxon>Insecta</taxon>
        <taxon>Pterygota</taxon>
        <taxon>Neoptera</taxon>
        <taxon>Endopterygota</taxon>
        <taxon>Hymenoptera</taxon>
        <taxon>Apocrita</taxon>
        <taxon>Aculeata</taxon>
        <taxon>Vespoidea</taxon>
        <taxon>Vespidae</taxon>
        <taxon>Vespinae</taxon>
        <taxon>Vespula</taxon>
    </lineage>
</organism>
<comment type="subunit">
    <text evidence="11">F-type ATPases have 2 components, CF(1) - the catalytic core - and CF(0) - the membrane proton channel. CF(1) and CF(0) have multiple subunits.</text>
</comment>
<dbReference type="GO" id="GO:0045259">
    <property type="term" value="C:proton-transporting ATP synthase complex"/>
    <property type="evidence" value="ECO:0007669"/>
    <property type="project" value="UniProtKB-UniRule"/>
</dbReference>
<keyword evidence="4 11" id="KW-0138">CF(0)</keyword>
<keyword evidence="13" id="KW-1185">Reference proteome</keyword>
<dbReference type="Proteomes" id="UP000617340">
    <property type="component" value="Unassembled WGS sequence"/>
</dbReference>
<evidence type="ECO:0000256" key="6">
    <source>
        <dbReference type="ARBA" id="ARBA00022792"/>
    </source>
</evidence>
<evidence type="ECO:0000256" key="7">
    <source>
        <dbReference type="ARBA" id="ARBA00023065"/>
    </source>
</evidence>
<keyword evidence="8 11" id="KW-0496">Mitochondrion</keyword>
<evidence type="ECO:0000256" key="4">
    <source>
        <dbReference type="ARBA" id="ARBA00022547"/>
    </source>
</evidence>
<accession>A0A834J6F8</accession>
<keyword evidence="9" id="KW-0472">Membrane</keyword>
<evidence type="ECO:0000256" key="11">
    <source>
        <dbReference type="RuleBase" id="RU367005"/>
    </source>
</evidence>
<dbReference type="AlphaFoldDB" id="A0A834J6F8"/>
<dbReference type="GO" id="GO:0015078">
    <property type="term" value="F:proton transmembrane transporter activity"/>
    <property type="evidence" value="ECO:0007669"/>
    <property type="project" value="InterPro"/>
</dbReference>
<dbReference type="InterPro" id="IPR008386">
    <property type="entry name" value="ATP_synth_F0_esu_mt"/>
</dbReference>
<comment type="function">
    <text evidence="11">Subunit e, of the mitochondrial membrane ATP synthase complex (F(1)F(0) ATP synthase or Complex V) that produces ATP from ADP in the presence of a proton gradient across the membrane which is generated by electron transport complexes of the respiratory chain. ATP synthase complex consist of a soluble F(1) head domain - the catalytic core - and a membrane F(1) domain - the membrane proton channel. These two domains are linked by a central stalk rotating inside the F(1) region and a stationary peripheral stalk. During catalysis, ATP synthesis in the catalytic domain of F(1) is coupled via a rotary mechanism of the central stalk subunits to proton translocation. In vivo, can only synthesize ATP although its ATP hydrolase activity can be activated artificially in vitro. Part of the complex F(0) domain.</text>
</comment>
<gene>
    <name evidence="12" type="ORF">HZH68_015487</name>
</gene>
<dbReference type="Pfam" id="PF05680">
    <property type="entry name" value="ATP-synt_E"/>
    <property type="match status" value="1"/>
</dbReference>
<keyword evidence="7 11" id="KW-0406">Ion transport</keyword>
<keyword evidence="6 11" id="KW-0999">Mitochondrion inner membrane</keyword>
<evidence type="ECO:0000256" key="8">
    <source>
        <dbReference type="ARBA" id="ARBA00023128"/>
    </source>
</evidence>
<comment type="similarity">
    <text evidence="2 11">Belongs to the ATPase e subunit family.</text>
</comment>
<dbReference type="GO" id="GO:0005743">
    <property type="term" value="C:mitochondrial inner membrane"/>
    <property type="evidence" value="ECO:0007669"/>
    <property type="project" value="UniProtKB-SubCell"/>
</dbReference>
<comment type="caution">
    <text evidence="12">The sequence shown here is derived from an EMBL/GenBank/DDBJ whole genome shotgun (WGS) entry which is preliminary data.</text>
</comment>
<reference evidence="12" key="1">
    <citation type="journal article" date="2020" name="G3 (Bethesda)">
        <title>High-Quality Assemblies for Three Invasive Social Wasps from the &lt;i&gt;Vespula&lt;/i&gt; Genus.</title>
        <authorList>
            <person name="Harrop T.W.R."/>
            <person name="Guhlin J."/>
            <person name="McLaughlin G.M."/>
            <person name="Permina E."/>
            <person name="Stockwell P."/>
            <person name="Gilligan J."/>
            <person name="Le Lec M.F."/>
            <person name="Gruber M.A.M."/>
            <person name="Quinn O."/>
            <person name="Lovegrove M."/>
            <person name="Duncan E.J."/>
            <person name="Remnant E.J."/>
            <person name="Van Eeckhoven J."/>
            <person name="Graham B."/>
            <person name="Knapp R.A."/>
            <person name="Langford K.W."/>
            <person name="Kronenberg Z."/>
            <person name="Press M.O."/>
            <person name="Eacker S.M."/>
            <person name="Wilson-Rankin E.E."/>
            <person name="Purcell J."/>
            <person name="Lester P.J."/>
            <person name="Dearden P.K."/>
        </authorList>
    </citation>
    <scope>NUCLEOTIDE SEQUENCE</scope>
    <source>
        <strain evidence="12">Linc-1</strain>
    </source>
</reference>
<evidence type="ECO:0000256" key="3">
    <source>
        <dbReference type="ARBA" id="ARBA00022448"/>
    </source>
</evidence>
<keyword evidence="3 11" id="KW-0813">Transport</keyword>
<keyword evidence="5 11" id="KW-0375">Hydrogen ion transport</keyword>
<sequence>MVKKKVIYLPYEVNPLIKFVRWTFLIVGVVCGFKNQKKYHILESALREEEERLRPIREAELAREKAIRDEIELQELEKLFLNTSFVEKNQENLVNEE</sequence>
<comment type="subcellular location">
    <subcellularLocation>
        <location evidence="1 11">Mitochondrion inner membrane</location>
    </subcellularLocation>
</comment>
<keyword evidence="10 11" id="KW-0066">ATP synthesis</keyword>
<evidence type="ECO:0000256" key="9">
    <source>
        <dbReference type="ARBA" id="ARBA00023136"/>
    </source>
</evidence>
<evidence type="ECO:0000256" key="2">
    <source>
        <dbReference type="ARBA" id="ARBA00007333"/>
    </source>
</evidence>